<organism evidence="1 2">
    <name type="scientific">Pseudonocardia adelaidensis</name>
    <dbReference type="NCBI Taxonomy" id="648754"/>
    <lineage>
        <taxon>Bacteria</taxon>
        <taxon>Bacillati</taxon>
        <taxon>Actinomycetota</taxon>
        <taxon>Actinomycetes</taxon>
        <taxon>Pseudonocardiales</taxon>
        <taxon>Pseudonocardiaceae</taxon>
        <taxon>Pseudonocardia</taxon>
    </lineage>
</organism>
<sequence>MISNDGWEQQNSDILTVHDYEGDGAVLARTYADAAARARLLSGMGPAGRRILLDVAADRSQPVMLTEFGGIAFQPGERCADGWGYTAATDAENWIARITALYDGIRASTYLAGSCYTQLTDTMQETNGLLTAEREPKAPIEQIRKAVRGRS</sequence>
<reference evidence="2" key="1">
    <citation type="journal article" date="2019" name="Int. J. Syst. Evol. Microbiol.">
        <title>The Global Catalogue of Microorganisms (GCM) 10K type strain sequencing project: providing services to taxonomists for standard genome sequencing and annotation.</title>
        <authorList>
            <consortium name="The Broad Institute Genomics Platform"/>
            <consortium name="The Broad Institute Genome Sequencing Center for Infectious Disease"/>
            <person name="Wu L."/>
            <person name="Ma J."/>
        </authorList>
    </citation>
    <scope>NUCLEOTIDE SEQUENCE [LARGE SCALE GENOMIC DNA]</scope>
    <source>
        <strain evidence="2">JCM 18302</strain>
    </source>
</reference>
<comment type="caution">
    <text evidence="1">The sequence shown here is derived from an EMBL/GenBank/DDBJ whole genome shotgun (WGS) entry which is preliminary data.</text>
</comment>
<accession>A0ABP9NG07</accession>
<dbReference type="Gene3D" id="3.20.20.80">
    <property type="entry name" value="Glycosidases"/>
    <property type="match status" value="1"/>
</dbReference>
<dbReference type="RefSeq" id="WP_345604667.1">
    <property type="nucleotide sequence ID" value="NZ_BAABJO010000006.1"/>
</dbReference>
<dbReference type="InterPro" id="IPR017853">
    <property type="entry name" value="GH"/>
</dbReference>
<dbReference type="Proteomes" id="UP001500804">
    <property type="component" value="Unassembled WGS sequence"/>
</dbReference>
<gene>
    <name evidence="1" type="ORF">GCM10023320_20620</name>
</gene>
<keyword evidence="2" id="KW-1185">Reference proteome</keyword>
<protein>
    <recommendedName>
        <fullName evidence="3">Glycosyl hydrolase family 2</fullName>
    </recommendedName>
</protein>
<proteinExistence type="predicted"/>
<dbReference type="SUPFAM" id="SSF51445">
    <property type="entry name" value="(Trans)glycosidases"/>
    <property type="match status" value="1"/>
</dbReference>
<evidence type="ECO:0000313" key="2">
    <source>
        <dbReference type="Proteomes" id="UP001500804"/>
    </source>
</evidence>
<evidence type="ECO:0008006" key="3">
    <source>
        <dbReference type="Google" id="ProtNLM"/>
    </source>
</evidence>
<evidence type="ECO:0000313" key="1">
    <source>
        <dbReference type="EMBL" id="GAA5117730.1"/>
    </source>
</evidence>
<name>A0ABP9NG07_9PSEU</name>
<dbReference type="EMBL" id="BAABJO010000006">
    <property type="protein sequence ID" value="GAA5117730.1"/>
    <property type="molecule type" value="Genomic_DNA"/>
</dbReference>